<dbReference type="PANTHER" id="PTHR43842">
    <property type="entry name" value="PROPIONYL-COA CARBOXYLASE BETA CHAIN"/>
    <property type="match status" value="1"/>
</dbReference>
<sequence length="545" mass="58907">MSEPEERHEIQETQGIQGTPGIDIHTTAGKLADLQRRIDEATHAGSARAVEKQHAKGKLTARERIDLLLDEGSFVELDEFARHRSTNFGLEHNRPYGDGVVSGYGTVDGRPVAVFSQDFTVFGGALGEVYGQKIVKVMDFALKTGCPVIGINDSGGARIQEGVASLGAYGEIFRRNTHASGVIPQISLVVGPCAGGAVYSPAITDFTVMVDQTSHMFITGPDVIKTVTGEDVGFEELGGARTHNSVSGVAHHMAGDEKDAIEYVKQLLSYLPSNNLSEAPVFPEEADLAVTDEDLELDTLVPDSANQPYDMHTVIEHVLDDAEFFETQALYAPNILTGFGRVEGRPIGIVANQPMQFAGCLDITASEKAARFVRTCDAFNVPVLTFVDVPGFLPGVDQEHDGIIRRGAKLIYAYAEATVPLITVITRKAFGGAYDVMGSKHLGADLNLAWPTAQIAVMGAQGAVNILHRRTIAEAQTNGDVEATRARLIQEYEDALLNPYIAAERGYIDAVVMPSDTRGHIVRSLRQLRTKRETLPPKKHGNIPL</sequence>
<dbReference type="InterPro" id="IPR029045">
    <property type="entry name" value="ClpP/crotonase-like_dom_sf"/>
</dbReference>
<dbReference type="PANTHER" id="PTHR43842:SF2">
    <property type="entry name" value="PROPIONYL-COA CARBOXYLASE BETA CHAIN, MITOCHONDRIAL"/>
    <property type="match status" value="1"/>
</dbReference>
<dbReference type="InterPro" id="IPR000438">
    <property type="entry name" value="Acetyl_CoA_COase_Trfase_b_su"/>
</dbReference>
<dbReference type="RefSeq" id="WP_280878243.1">
    <property type="nucleotide sequence ID" value="NZ_JARXVH010000007.1"/>
</dbReference>
<reference evidence="4 5" key="1">
    <citation type="submission" date="2023-04" db="EMBL/GenBank/DDBJ databases">
        <title>Forest soil microbial communities from Buena Vista Peninsula, Colon Province, Panama.</title>
        <authorList>
            <person name="Bouskill N."/>
        </authorList>
    </citation>
    <scope>NUCLEOTIDE SEQUENCE [LARGE SCALE GENOMIC DNA]</scope>
    <source>
        <strain evidence="4 5">GGS1</strain>
    </source>
</reference>
<dbReference type="Pfam" id="PF01039">
    <property type="entry name" value="Carboxyl_trans"/>
    <property type="match status" value="1"/>
</dbReference>
<feature type="domain" description="CoA carboxyltransferase N-terminal" evidence="2">
    <location>
        <begin position="27"/>
        <end position="283"/>
    </location>
</feature>
<gene>
    <name evidence="4" type="ORF">M2283_004635</name>
</gene>
<dbReference type="EMBL" id="JARXVH010000007">
    <property type="protein sequence ID" value="MDH6217307.1"/>
    <property type="molecule type" value="Genomic_DNA"/>
</dbReference>
<dbReference type="InterPro" id="IPR011762">
    <property type="entry name" value="COA_CT_N"/>
</dbReference>
<name>A0ABT6LLX3_9ACTN</name>
<evidence type="ECO:0000313" key="5">
    <source>
        <dbReference type="Proteomes" id="UP001160499"/>
    </source>
</evidence>
<dbReference type="PROSITE" id="PS50989">
    <property type="entry name" value="COA_CT_CTER"/>
    <property type="match status" value="1"/>
</dbReference>
<dbReference type="SUPFAM" id="SSF52096">
    <property type="entry name" value="ClpP/crotonase"/>
    <property type="match status" value="2"/>
</dbReference>
<feature type="region of interest" description="Disordered" evidence="1">
    <location>
        <begin position="1"/>
        <end position="23"/>
    </location>
</feature>
<dbReference type="Proteomes" id="UP001160499">
    <property type="component" value="Unassembled WGS sequence"/>
</dbReference>
<protein>
    <submittedName>
        <fullName evidence="4">Propionyl-CoA carboxylase beta chain</fullName>
        <ecNumber evidence="4">2.1.3.15</ecNumber>
        <ecNumber evidence="4">6.4.1.3</ecNumber>
    </submittedName>
</protein>
<dbReference type="GO" id="GO:0016740">
    <property type="term" value="F:transferase activity"/>
    <property type="evidence" value="ECO:0007669"/>
    <property type="project" value="UniProtKB-KW"/>
</dbReference>
<keyword evidence="4" id="KW-0436">Ligase</keyword>
<dbReference type="EC" id="6.4.1.3" evidence="4"/>
<proteinExistence type="predicted"/>
<dbReference type="PROSITE" id="PS50980">
    <property type="entry name" value="COA_CT_NTER"/>
    <property type="match status" value="1"/>
</dbReference>
<dbReference type="InterPro" id="IPR034733">
    <property type="entry name" value="AcCoA_carboxyl_beta"/>
</dbReference>
<evidence type="ECO:0000256" key="1">
    <source>
        <dbReference type="SAM" id="MobiDB-lite"/>
    </source>
</evidence>
<feature type="domain" description="CoA carboxyltransferase C-terminal" evidence="3">
    <location>
        <begin position="292"/>
        <end position="527"/>
    </location>
</feature>
<accession>A0ABT6LLX3</accession>
<dbReference type="GO" id="GO:0004658">
    <property type="term" value="F:propionyl-CoA carboxylase activity"/>
    <property type="evidence" value="ECO:0007669"/>
    <property type="project" value="UniProtKB-EC"/>
</dbReference>
<keyword evidence="4" id="KW-0808">Transferase</keyword>
<keyword evidence="5" id="KW-1185">Reference proteome</keyword>
<dbReference type="InterPro" id="IPR051047">
    <property type="entry name" value="AccD/PCCB"/>
</dbReference>
<dbReference type="PRINTS" id="PR01070">
    <property type="entry name" value="ACCCTRFRASEB"/>
</dbReference>
<dbReference type="Gene3D" id="3.90.226.10">
    <property type="entry name" value="2-enoyl-CoA Hydratase, Chain A, domain 1"/>
    <property type="match status" value="2"/>
</dbReference>
<comment type="caution">
    <text evidence="4">The sequence shown here is derived from an EMBL/GenBank/DDBJ whole genome shotgun (WGS) entry which is preliminary data.</text>
</comment>
<dbReference type="EC" id="2.1.3.15" evidence="4"/>
<dbReference type="InterPro" id="IPR011763">
    <property type="entry name" value="COA_CT_C"/>
</dbReference>
<evidence type="ECO:0000313" key="4">
    <source>
        <dbReference type="EMBL" id="MDH6217307.1"/>
    </source>
</evidence>
<evidence type="ECO:0000259" key="2">
    <source>
        <dbReference type="PROSITE" id="PS50980"/>
    </source>
</evidence>
<evidence type="ECO:0000259" key="3">
    <source>
        <dbReference type="PROSITE" id="PS50989"/>
    </source>
</evidence>
<feature type="compositionally biased region" description="Basic and acidic residues" evidence="1">
    <location>
        <begin position="1"/>
        <end position="11"/>
    </location>
</feature>
<organism evidence="4 5">
    <name type="scientific">Streptomyces pseudovenezuelae</name>
    <dbReference type="NCBI Taxonomy" id="67350"/>
    <lineage>
        <taxon>Bacteria</taxon>
        <taxon>Bacillati</taxon>
        <taxon>Actinomycetota</taxon>
        <taxon>Actinomycetes</taxon>
        <taxon>Kitasatosporales</taxon>
        <taxon>Streptomycetaceae</taxon>
        <taxon>Streptomyces</taxon>
        <taxon>Streptomyces aurantiacus group</taxon>
    </lineage>
</organism>